<comment type="caution">
    <text evidence="9">The sequence shown here is derived from an EMBL/GenBank/DDBJ whole genome shotgun (WGS) entry which is preliminary data.</text>
</comment>
<evidence type="ECO:0000259" key="8">
    <source>
        <dbReference type="Pfam" id="PF23452"/>
    </source>
</evidence>
<evidence type="ECO:0000256" key="5">
    <source>
        <dbReference type="ARBA" id="ARBA00022989"/>
    </source>
</evidence>
<dbReference type="Proteomes" id="UP001165080">
    <property type="component" value="Unassembled WGS sequence"/>
</dbReference>
<accession>A0A9W6F789</accession>
<dbReference type="GO" id="GO:0016757">
    <property type="term" value="F:glycosyltransferase activity"/>
    <property type="evidence" value="ECO:0007669"/>
    <property type="project" value="UniProtKB-KW"/>
</dbReference>
<dbReference type="GO" id="GO:0016020">
    <property type="term" value="C:membrane"/>
    <property type="evidence" value="ECO:0007669"/>
    <property type="project" value="UniProtKB-SubCell"/>
</dbReference>
<keyword evidence="2" id="KW-0328">Glycosyltransferase</keyword>
<protein>
    <recommendedName>
        <fullName evidence="11">Apple domain-containing protein</fullName>
    </recommendedName>
</protein>
<gene>
    <name evidence="9" type="primary">PLEST005446</name>
    <name evidence="9" type="ORF">PLESTB_001340800</name>
</gene>
<comment type="subcellular location">
    <subcellularLocation>
        <location evidence="1">Membrane</location>
        <topology evidence="1">Single-pass membrane protein</topology>
    </subcellularLocation>
</comment>
<proteinExistence type="predicted"/>
<feature type="domain" description="Apple" evidence="7">
    <location>
        <begin position="126"/>
        <end position="185"/>
    </location>
</feature>
<dbReference type="PANTHER" id="PTHR31485:SF4">
    <property type="entry name" value="HYDROXYPROLINE O-ARABINOSYLTRANSFERASE RDN1"/>
    <property type="match status" value="1"/>
</dbReference>
<dbReference type="InterPro" id="IPR044845">
    <property type="entry name" value="HPAT/SRGT1-like"/>
</dbReference>
<dbReference type="InterPro" id="IPR056508">
    <property type="entry name" value="HPAT-like"/>
</dbReference>
<name>A0A9W6F789_9CHLO</name>
<keyword evidence="6" id="KW-0472">Membrane</keyword>
<feature type="domain" description="Hydroxyproline O-arabinosyltransferase-like" evidence="8">
    <location>
        <begin position="233"/>
        <end position="541"/>
    </location>
</feature>
<evidence type="ECO:0008006" key="11">
    <source>
        <dbReference type="Google" id="ProtNLM"/>
    </source>
</evidence>
<keyword evidence="3" id="KW-0808">Transferase</keyword>
<keyword evidence="10" id="KW-1185">Reference proteome</keyword>
<dbReference type="EMBL" id="BRXU01000022">
    <property type="protein sequence ID" value="GLC58276.1"/>
    <property type="molecule type" value="Genomic_DNA"/>
</dbReference>
<evidence type="ECO:0000256" key="1">
    <source>
        <dbReference type="ARBA" id="ARBA00004167"/>
    </source>
</evidence>
<dbReference type="Pfam" id="PF23452">
    <property type="entry name" value="HPAT"/>
    <property type="match status" value="1"/>
</dbReference>
<reference evidence="9 10" key="1">
    <citation type="journal article" date="2023" name="Commun. Biol.">
        <title>Reorganization of the ancestral sex-determining regions during the evolution of trioecy in Pleodorina starrii.</title>
        <authorList>
            <person name="Takahashi K."/>
            <person name="Suzuki S."/>
            <person name="Kawai-Toyooka H."/>
            <person name="Yamamoto K."/>
            <person name="Hamaji T."/>
            <person name="Ootsuki R."/>
            <person name="Yamaguchi H."/>
            <person name="Kawachi M."/>
            <person name="Higashiyama T."/>
            <person name="Nozaki H."/>
        </authorList>
    </citation>
    <scope>NUCLEOTIDE SEQUENCE [LARGE SCALE GENOMIC DNA]</scope>
    <source>
        <strain evidence="9 10">NIES-4479</strain>
    </source>
</reference>
<dbReference type="Pfam" id="PF14295">
    <property type="entry name" value="PAN_4"/>
    <property type="match status" value="1"/>
</dbReference>
<dbReference type="InterPro" id="IPR003609">
    <property type="entry name" value="Pan_app"/>
</dbReference>
<evidence type="ECO:0000313" key="10">
    <source>
        <dbReference type="Proteomes" id="UP001165080"/>
    </source>
</evidence>
<evidence type="ECO:0000259" key="7">
    <source>
        <dbReference type="Pfam" id="PF14295"/>
    </source>
</evidence>
<keyword evidence="5" id="KW-1133">Transmembrane helix</keyword>
<organism evidence="9 10">
    <name type="scientific">Pleodorina starrii</name>
    <dbReference type="NCBI Taxonomy" id="330485"/>
    <lineage>
        <taxon>Eukaryota</taxon>
        <taxon>Viridiplantae</taxon>
        <taxon>Chlorophyta</taxon>
        <taxon>core chlorophytes</taxon>
        <taxon>Chlorophyceae</taxon>
        <taxon>CS clade</taxon>
        <taxon>Chlamydomonadales</taxon>
        <taxon>Volvocaceae</taxon>
        <taxon>Pleodorina</taxon>
    </lineage>
</organism>
<sequence length="572" mass="63162">MASSTRVVVVAVAFTVVATFYSLSELHRMSALHASADTVKFATQTQPEGRNLLAGATKTQSASSVLGVVTSGVSTTSTSASTSTGSVSSTAFSSTSAVVGSPAASAVSTNSGGNANAHKCYQYENTELWGDVVVWGTLNKKKTAGECCDACRNYQPSGDEPACNVWVFCGDEKNCGSQYQQCWLKHLPHPEASKPARQGPSTHWTSGTIDVDINADPGAELLKAAAAGPPRMFHTITSAQGAAVHWQVRIHYHWWKIRKAECEKAGKCEMGGFTRLLHSGSSDDLMDELPTVVVDPLPQSMVEHSWYVVLNRPYAFVQWTQKVKIPEKYVLMSEPDHIFLRPMPNFMRGDAPAAFPFFYIEPAKSENAHITRKFAGNISQRQLEEIAPIGNSPTFMTFDDMKRVMPTWMNVSIAVFKDQEANSVWGWVQEMYGFTIALWLNGIKHVDLFLHLMAQPPWDQEMQMGNGKPFYILHYTYGMDYKLTGEFTPGKFGEWRFDKRTYGSRPPPRHLGDPPANMKNDLVRALINSINEATAALPCWDTYAETGKASYDCAEMSTLKDPRFKKDGKAVA</sequence>
<evidence type="ECO:0000256" key="3">
    <source>
        <dbReference type="ARBA" id="ARBA00022679"/>
    </source>
</evidence>
<evidence type="ECO:0000313" key="9">
    <source>
        <dbReference type="EMBL" id="GLC58276.1"/>
    </source>
</evidence>
<evidence type="ECO:0000256" key="4">
    <source>
        <dbReference type="ARBA" id="ARBA00022692"/>
    </source>
</evidence>
<evidence type="ECO:0000256" key="2">
    <source>
        <dbReference type="ARBA" id="ARBA00022676"/>
    </source>
</evidence>
<dbReference type="PANTHER" id="PTHR31485">
    <property type="entry name" value="PEPTIDYL SERINE ALPHA-GALACTOSYLTRANSFERASE"/>
    <property type="match status" value="1"/>
</dbReference>
<dbReference type="Gene3D" id="3.50.4.10">
    <property type="entry name" value="Hepatocyte Growth Factor"/>
    <property type="match status" value="1"/>
</dbReference>
<dbReference type="AlphaFoldDB" id="A0A9W6F789"/>
<evidence type="ECO:0000256" key="6">
    <source>
        <dbReference type="ARBA" id="ARBA00023136"/>
    </source>
</evidence>
<keyword evidence="4" id="KW-0812">Transmembrane</keyword>